<evidence type="ECO:0000313" key="12">
    <source>
        <dbReference type="Proteomes" id="UP001595710"/>
    </source>
</evidence>
<comment type="subcellular location">
    <subcellularLocation>
        <location evidence="1 9">Cell membrane</location>
        <topology evidence="1 9">Single-pass membrane protein</topology>
    </subcellularLocation>
</comment>
<feature type="transmembrane region" description="Helical" evidence="9">
    <location>
        <begin position="6"/>
        <end position="24"/>
    </location>
</feature>
<evidence type="ECO:0000256" key="8">
    <source>
        <dbReference type="ARBA" id="ARBA00023136"/>
    </source>
</evidence>
<feature type="region of interest" description="Disordered" evidence="10">
    <location>
        <begin position="46"/>
        <end position="78"/>
    </location>
</feature>
<dbReference type="Gene3D" id="1.20.5.3310">
    <property type="match status" value="1"/>
</dbReference>
<sequence length="78" mass="8517">MGFGGISIWQLLIVLAIVILIFGTKRLKNIGGDMGGAIKSFKSAMNEDDKKPESLEDKDIADANFSEAKSEEKAEEKK</sequence>
<evidence type="ECO:0000256" key="3">
    <source>
        <dbReference type="ARBA" id="ARBA00022475"/>
    </source>
</evidence>
<accession>A0ABV7WVL5</accession>
<name>A0ABV7WVL5_9GAMM</name>
<comment type="caution">
    <text evidence="11">The sequence shown here is derived from an EMBL/GenBank/DDBJ whole genome shotgun (WGS) entry which is preliminary data.</text>
</comment>
<keyword evidence="7 9" id="KW-0811">Translocation</keyword>
<proteinExistence type="inferred from homology"/>
<feature type="compositionally biased region" description="Basic and acidic residues" evidence="10">
    <location>
        <begin position="68"/>
        <end position="78"/>
    </location>
</feature>
<dbReference type="HAMAP" id="MF_00236">
    <property type="entry name" value="TatA_E"/>
    <property type="match status" value="1"/>
</dbReference>
<dbReference type="NCBIfam" id="TIGR01411">
    <property type="entry name" value="tatAE"/>
    <property type="match status" value="1"/>
</dbReference>
<keyword evidence="8 9" id="KW-0472">Membrane</keyword>
<keyword evidence="2 9" id="KW-0813">Transport</keyword>
<feature type="compositionally biased region" description="Basic and acidic residues" evidence="10">
    <location>
        <begin position="46"/>
        <end position="61"/>
    </location>
</feature>
<evidence type="ECO:0000256" key="6">
    <source>
        <dbReference type="ARBA" id="ARBA00022989"/>
    </source>
</evidence>
<evidence type="ECO:0000256" key="7">
    <source>
        <dbReference type="ARBA" id="ARBA00023010"/>
    </source>
</evidence>
<keyword evidence="6 9" id="KW-1133">Transmembrane helix</keyword>
<dbReference type="RefSeq" id="WP_290280135.1">
    <property type="nucleotide sequence ID" value="NZ_JAUFQI010000001.1"/>
</dbReference>
<keyword evidence="4 9" id="KW-0812">Transmembrane</keyword>
<gene>
    <name evidence="9 11" type="primary">tatA</name>
    <name evidence="11" type="ORF">ACFOND_15380</name>
</gene>
<evidence type="ECO:0000256" key="10">
    <source>
        <dbReference type="SAM" id="MobiDB-lite"/>
    </source>
</evidence>
<dbReference type="PANTHER" id="PTHR42982:SF1">
    <property type="entry name" value="SEC-INDEPENDENT PROTEIN TRANSLOCASE PROTEIN TATA"/>
    <property type="match status" value="1"/>
</dbReference>
<dbReference type="InterPro" id="IPR003369">
    <property type="entry name" value="TatA/B/E"/>
</dbReference>
<dbReference type="Proteomes" id="UP001595710">
    <property type="component" value="Unassembled WGS sequence"/>
</dbReference>
<comment type="function">
    <text evidence="9">Part of the twin-arginine translocation (Tat) system that transports large folded proteins containing a characteristic twin-arginine motif in their signal peptide across membranes. TatA could form the protein-conducting channel of the Tat system.</text>
</comment>
<dbReference type="InterPro" id="IPR006312">
    <property type="entry name" value="TatA/E"/>
</dbReference>
<protein>
    <recommendedName>
        <fullName evidence="9">Sec-independent protein translocase protein TatA</fullName>
    </recommendedName>
</protein>
<evidence type="ECO:0000256" key="1">
    <source>
        <dbReference type="ARBA" id="ARBA00004162"/>
    </source>
</evidence>
<dbReference type="EMBL" id="JBHRYN010000069">
    <property type="protein sequence ID" value="MFC3703012.1"/>
    <property type="molecule type" value="Genomic_DNA"/>
</dbReference>
<keyword evidence="5 9" id="KW-0653">Protein transport</keyword>
<dbReference type="Pfam" id="PF02416">
    <property type="entry name" value="TatA_B_E"/>
    <property type="match status" value="1"/>
</dbReference>
<evidence type="ECO:0000256" key="2">
    <source>
        <dbReference type="ARBA" id="ARBA00022448"/>
    </source>
</evidence>
<evidence type="ECO:0000256" key="5">
    <source>
        <dbReference type="ARBA" id="ARBA00022927"/>
    </source>
</evidence>
<evidence type="ECO:0000256" key="9">
    <source>
        <dbReference type="HAMAP-Rule" id="MF_00236"/>
    </source>
</evidence>
<keyword evidence="12" id="KW-1185">Reference proteome</keyword>
<reference evidence="12" key="1">
    <citation type="journal article" date="2019" name="Int. J. Syst. Evol. Microbiol.">
        <title>The Global Catalogue of Microorganisms (GCM) 10K type strain sequencing project: providing services to taxonomists for standard genome sequencing and annotation.</title>
        <authorList>
            <consortium name="The Broad Institute Genomics Platform"/>
            <consortium name="The Broad Institute Genome Sequencing Center for Infectious Disease"/>
            <person name="Wu L."/>
            <person name="Ma J."/>
        </authorList>
    </citation>
    <scope>NUCLEOTIDE SEQUENCE [LARGE SCALE GENOMIC DNA]</scope>
    <source>
        <strain evidence="12">CECT 8288</strain>
    </source>
</reference>
<keyword evidence="3 9" id="KW-1003">Cell membrane</keyword>
<comment type="similarity">
    <text evidence="9">Belongs to the TatA/E family.</text>
</comment>
<evidence type="ECO:0000313" key="11">
    <source>
        <dbReference type="EMBL" id="MFC3703012.1"/>
    </source>
</evidence>
<evidence type="ECO:0000256" key="4">
    <source>
        <dbReference type="ARBA" id="ARBA00022692"/>
    </source>
</evidence>
<dbReference type="NCBIfam" id="NF002813">
    <property type="entry name" value="PRK02958.1"/>
    <property type="match status" value="1"/>
</dbReference>
<dbReference type="PANTHER" id="PTHR42982">
    <property type="entry name" value="SEC-INDEPENDENT PROTEIN TRANSLOCASE PROTEIN TATA"/>
    <property type="match status" value="1"/>
</dbReference>
<organism evidence="11 12">
    <name type="scientific">Reinekea marina</name>
    <dbReference type="NCBI Taxonomy" id="1310421"/>
    <lineage>
        <taxon>Bacteria</taxon>
        <taxon>Pseudomonadati</taxon>
        <taxon>Pseudomonadota</taxon>
        <taxon>Gammaproteobacteria</taxon>
        <taxon>Oceanospirillales</taxon>
        <taxon>Saccharospirillaceae</taxon>
        <taxon>Reinekea</taxon>
    </lineage>
</organism>
<comment type="subunit">
    <text evidence="9">The Tat system comprises two distinct complexes: a TatABC complex, containing multiple copies of TatA, TatB and TatC subunits, and a separate TatA complex, containing only TatA subunits. Substrates initially bind to the TatABC complex, which probably triggers association of the separate TatA complex to form the active translocon.</text>
</comment>